<dbReference type="GO" id="GO:0008835">
    <property type="term" value="F:diaminohydroxyphosphoribosylaminopyrimidine deaminase activity"/>
    <property type="evidence" value="ECO:0007669"/>
    <property type="project" value="UniProtKB-EC"/>
</dbReference>
<feature type="binding site" evidence="16">
    <location>
        <position position="214"/>
    </location>
    <ligand>
        <name>substrate</name>
    </ligand>
</feature>
<evidence type="ECO:0000256" key="12">
    <source>
        <dbReference type="ARBA" id="ARBA00049861"/>
    </source>
</evidence>
<dbReference type="InterPro" id="IPR024072">
    <property type="entry name" value="DHFR-like_dom_sf"/>
</dbReference>
<keyword evidence="8 14" id="KW-0862">Zinc</keyword>
<evidence type="ECO:0000256" key="14">
    <source>
        <dbReference type="PIRNR" id="PIRNR006769"/>
    </source>
</evidence>
<evidence type="ECO:0000256" key="5">
    <source>
        <dbReference type="ARBA" id="ARBA00007417"/>
    </source>
</evidence>
<dbReference type="Gene3D" id="3.40.140.10">
    <property type="entry name" value="Cytidine Deaminase, domain 2"/>
    <property type="match status" value="1"/>
</dbReference>
<dbReference type="AlphaFoldDB" id="A0A3R8QIJ9"/>
<dbReference type="Pfam" id="PF01872">
    <property type="entry name" value="RibD_C"/>
    <property type="match status" value="1"/>
</dbReference>
<protein>
    <recommendedName>
        <fullName evidence="14">Riboflavin biosynthesis protein RibD</fullName>
    </recommendedName>
    <domain>
        <recommendedName>
            <fullName evidence="14">Diaminohydroxyphosphoribosylaminopyrimidine deaminase</fullName>
            <shortName evidence="14">DRAP deaminase</shortName>
            <ecNumber evidence="14">3.5.4.26</ecNumber>
        </recommendedName>
        <alternativeName>
            <fullName evidence="14">Riboflavin-specific deaminase</fullName>
        </alternativeName>
    </domain>
    <domain>
        <recommendedName>
            <fullName evidence="14">5-amino-6-(5-phosphoribosylamino)uracil reductase</fullName>
            <ecNumber evidence="14">1.1.1.193</ecNumber>
        </recommendedName>
        <alternativeName>
            <fullName evidence="14">HTP reductase</fullName>
        </alternativeName>
    </domain>
</protein>
<dbReference type="InterPro" id="IPR016192">
    <property type="entry name" value="APOBEC/CMP_deaminase_Zn-bd"/>
</dbReference>
<evidence type="ECO:0000256" key="4">
    <source>
        <dbReference type="ARBA" id="ARBA00005259"/>
    </source>
</evidence>
<feature type="binding site" evidence="16">
    <location>
        <position position="230"/>
    </location>
    <ligand>
        <name>substrate</name>
    </ligand>
</feature>
<dbReference type="EMBL" id="PQNQ01000006">
    <property type="protein sequence ID" value="RRQ04882.1"/>
    <property type="molecule type" value="Genomic_DNA"/>
</dbReference>
<dbReference type="InterPro" id="IPR004794">
    <property type="entry name" value="Eubact_RibD"/>
</dbReference>
<dbReference type="UniPathway" id="UPA00275">
    <property type="reaction ID" value="UER00401"/>
</dbReference>
<evidence type="ECO:0000256" key="8">
    <source>
        <dbReference type="ARBA" id="ARBA00022833"/>
    </source>
</evidence>
<dbReference type="Pfam" id="PF00383">
    <property type="entry name" value="dCMP_cyt_deam_1"/>
    <property type="match status" value="1"/>
</dbReference>
<dbReference type="PANTHER" id="PTHR38011">
    <property type="entry name" value="DIHYDROFOLATE REDUCTASE FAMILY PROTEIN (AFU_ORTHOLOGUE AFUA_8G06820)"/>
    <property type="match status" value="1"/>
</dbReference>
<organism evidence="19 20">
    <name type="scientific">Corynebacterium bovis</name>
    <dbReference type="NCBI Taxonomy" id="36808"/>
    <lineage>
        <taxon>Bacteria</taxon>
        <taxon>Bacillati</taxon>
        <taxon>Actinomycetota</taxon>
        <taxon>Actinomycetes</taxon>
        <taxon>Mycobacteriales</taxon>
        <taxon>Corynebacteriaceae</taxon>
        <taxon>Corynebacterium</taxon>
    </lineage>
</organism>
<feature type="binding site" evidence="16">
    <location>
        <position position="271"/>
    </location>
    <ligand>
        <name>NADP(+)</name>
        <dbReference type="ChEBI" id="CHEBI:58349"/>
    </ligand>
</feature>
<comment type="pathway">
    <text evidence="3 14">Cofactor biosynthesis; riboflavin biosynthesis; 5-amino-6-(D-ribitylamino)uracil from GTP: step 3/4.</text>
</comment>
<keyword evidence="10 14" id="KW-0560">Oxidoreductase</keyword>
<feature type="binding site" evidence="16">
    <location>
        <position position="246"/>
    </location>
    <ligand>
        <name>NADP(+)</name>
        <dbReference type="ChEBI" id="CHEBI:58349"/>
    </ligand>
</feature>
<feature type="binding site" evidence="17">
    <location>
        <position position="92"/>
    </location>
    <ligand>
        <name>Zn(2+)</name>
        <dbReference type="ChEBI" id="CHEBI:29105"/>
        <note>catalytic</note>
    </ligand>
</feature>
<evidence type="ECO:0000313" key="19">
    <source>
        <dbReference type="EMBL" id="RRQ04882.1"/>
    </source>
</evidence>
<feature type="binding site" evidence="16">
    <location>
        <position position="316"/>
    </location>
    <ligand>
        <name>substrate</name>
    </ligand>
</feature>
<dbReference type="PIRSF" id="PIRSF006769">
    <property type="entry name" value="RibD"/>
    <property type="match status" value="1"/>
</dbReference>
<comment type="similarity">
    <text evidence="5 14">In the C-terminal section; belongs to the HTP reductase family.</text>
</comment>
<evidence type="ECO:0000256" key="10">
    <source>
        <dbReference type="ARBA" id="ARBA00023002"/>
    </source>
</evidence>
<dbReference type="PANTHER" id="PTHR38011:SF7">
    <property type="entry name" value="2,5-DIAMINO-6-RIBOSYLAMINO-4(3H)-PYRIMIDINONE 5'-PHOSPHATE REDUCTASE"/>
    <property type="match status" value="1"/>
</dbReference>
<comment type="catalytic activity">
    <reaction evidence="12 14">
        <text>5-amino-6-(5-phospho-D-ribitylamino)uracil + NADP(+) = 5-amino-6-(5-phospho-D-ribosylamino)uracil + NADPH + H(+)</text>
        <dbReference type="Rhea" id="RHEA:17845"/>
        <dbReference type="ChEBI" id="CHEBI:15378"/>
        <dbReference type="ChEBI" id="CHEBI:57783"/>
        <dbReference type="ChEBI" id="CHEBI:58349"/>
        <dbReference type="ChEBI" id="CHEBI:58421"/>
        <dbReference type="ChEBI" id="CHEBI:58453"/>
        <dbReference type="EC" id="1.1.1.193"/>
    </reaction>
</comment>
<dbReference type="GO" id="GO:0008703">
    <property type="term" value="F:5-amino-6-(5-phosphoribosylamino)uracil reductase activity"/>
    <property type="evidence" value="ECO:0007669"/>
    <property type="project" value="UniProtKB-EC"/>
</dbReference>
<dbReference type="InterPro" id="IPR002734">
    <property type="entry name" value="RibDG_C"/>
</dbReference>
<evidence type="ECO:0000256" key="9">
    <source>
        <dbReference type="ARBA" id="ARBA00022857"/>
    </source>
</evidence>
<dbReference type="SUPFAM" id="SSF53927">
    <property type="entry name" value="Cytidine deaminase-like"/>
    <property type="match status" value="1"/>
</dbReference>
<name>A0A3R8QIJ9_9CORY</name>
<comment type="cofactor">
    <cofactor evidence="14 17">
        <name>Zn(2+)</name>
        <dbReference type="ChEBI" id="CHEBI:29105"/>
    </cofactor>
    <text evidence="14 17">Binds 1 zinc ion.</text>
</comment>
<evidence type="ECO:0000256" key="2">
    <source>
        <dbReference type="ARBA" id="ARBA00004882"/>
    </source>
</evidence>
<evidence type="ECO:0000256" key="3">
    <source>
        <dbReference type="ARBA" id="ARBA00004910"/>
    </source>
</evidence>
<reference evidence="19 20" key="1">
    <citation type="submission" date="2018-01" db="EMBL/GenBank/DDBJ databases">
        <title>Twenty Corynebacterium bovis Genomes.</title>
        <authorList>
            <person name="Gulvik C.A."/>
        </authorList>
    </citation>
    <scope>NUCLEOTIDE SEQUENCE [LARGE SCALE GENOMIC DNA]</scope>
    <source>
        <strain evidence="19 20">16-2004</strain>
    </source>
</reference>
<dbReference type="Proteomes" id="UP000278422">
    <property type="component" value="Unassembled WGS sequence"/>
</dbReference>
<evidence type="ECO:0000313" key="20">
    <source>
        <dbReference type="Proteomes" id="UP000278422"/>
    </source>
</evidence>
<dbReference type="InterPro" id="IPR016193">
    <property type="entry name" value="Cytidine_deaminase-like"/>
</dbReference>
<dbReference type="Gene3D" id="3.40.430.10">
    <property type="entry name" value="Dihydrofolate Reductase, subunit A"/>
    <property type="match status" value="2"/>
</dbReference>
<keyword evidence="9 14" id="KW-0521">NADP</keyword>
<proteinExistence type="inferred from homology"/>
<feature type="active site" description="Proton donor" evidence="15">
    <location>
        <position position="94"/>
    </location>
</feature>
<dbReference type="InterPro" id="IPR050765">
    <property type="entry name" value="Riboflavin_Biosynth_HTPR"/>
</dbReference>
<evidence type="ECO:0000256" key="17">
    <source>
        <dbReference type="PIRSR" id="PIRSR006769-3"/>
    </source>
</evidence>
<dbReference type="SUPFAM" id="SSF53597">
    <property type="entry name" value="Dihydrofolate reductase-like"/>
    <property type="match status" value="1"/>
</dbReference>
<comment type="caution">
    <text evidence="19">The sequence shown here is derived from an EMBL/GenBank/DDBJ whole genome shotgun (WGS) entry which is preliminary data.</text>
</comment>
<comment type="similarity">
    <text evidence="4 14">In the N-terminal section; belongs to the cytidine and deoxycytidylate deaminase family.</text>
</comment>
<dbReference type="PROSITE" id="PS51747">
    <property type="entry name" value="CYT_DCMP_DEAMINASES_2"/>
    <property type="match status" value="1"/>
</dbReference>
<keyword evidence="14" id="KW-0378">Hydrolase</keyword>
<keyword evidence="7 14" id="KW-0479">Metal-binding</keyword>
<evidence type="ECO:0000256" key="16">
    <source>
        <dbReference type="PIRSR" id="PIRSR006769-2"/>
    </source>
</evidence>
<dbReference type="EC" id="1.1.1.193" evidence="14"/>
<feature type="binding site" evidence="16">
    <location>
        <position position="216"/>
    </location>
    <ligand>
        <name>NADP(+)</name>
        <dbReference type="ChEBI" id="CHEBI:58349"/>
    </ligand>
</feature>
<dbReference type="InterPro" id="IPR002125">
    <property type="entry name" value="CMP_dCMP_dom"/>
</dbReference>
<keyword evidence="6 14" id="KW-0686">Riboflavin biosynthesis</keyword>
<feature type="binding site" evidence="17">
    <location>
        <position position="117"/>
    </location>
    <ligand>
        <name>Zn(2+)</name>
        <dbReference type="ChEBI" id="CHEBI:29105"/>
        <note>catalytic</note>
    </ligand>
</feature>
<gene>
    <name evidence="19" type="primary">ribD</name>
    <name evidence="19" type="ORF">CXF42_03480</name>
</gene>
<feature type="binding site" evidence="16">
    <location>
        <position position="242"/>
    </location>
    <ligand>
        <name>NADP(+)</name>
        <dbReference type="ChEBI" id="CHEBI:58349"/>
    </ligand>
</feature>
<evidence type="ECO:0000256" key="11">
    <source>
        <dbReference type="ARBA" id="ARBA00023268"/>
    </source>
</evidence>
<dbReference type="GO" id="GO:0009231">
    <property type="term" value="P:riboflavin biosynthetic process"/>
    <property type="evidence" value="ECO:0007669"/>
    <property type="project" value="UniProtKB-UniPathway"/>
</dbReference>
<keyword evidence="11" id="KW-0511">Multifunctional enzyme</keyword>
<feature type="binding site" evidence="16">
    <location>
        <position position="253"/>
    </location>
    <ligand>
        <name>substrate</name>
    </ligand>
</feature>
<comment type="pathway">
    <text evidence="2 14">Cofactor biosynthesis; riboflavin biosynthesis; 5-amino-6-(D-ribitylamino)uracil from GTP: step 2/4.</text>
</comment>
<feature type="binding site" evidence="16">
    <location>
        <position position="200"/>
    </location>
    <ligand>
        <name>NADP(+)</name>
        <dbReference type="ChEBI" id="CHEBI:58349"/>
    </ligand>
</feature>
<dbReference type="EC" id="3.5.4.26" evidence="14"/>
<comment type="function">
    <text evidence="1 14">Converts 2,5-diamino-6-(ribosylamino)-4(3h)-pyrimidinone 5'-phosphate into 5-amino-6-(ribosylamino)-2,4(1h,3h)-pyrimidinedione 5'-phosphate.</text>
</comment>
<evidence type="ECO:0000256" key="6">
    <source>
        <dbReference type="ARBA" id="ARBA00022619"/>
    </source>
</evidence>
<dbReference type="PROSITE" id="PS00903">
    <property type="entry name" value="CYT_DCMP_DEAMINASES_1"/>
    <property type="match status" value="1"/>
</dbReference>
<feature type="binding site" evidence="16">
    <location>
        <position position="250"/>
    </location>
    <ligand>
        <name>substrate</name>
    </ligand>
</feature>
<evidence type="ECO:0000256" key="7">
    <source>
        <dbReference type="ARBA" id="ARBA00022723"/>
    </source>
</evidence>
<evidence type="ECO:0000256" key="13">
    <source>
        <dbReference type="ARBA" id="ARBA00049886"/>
    </source>
</evidence>
<evidence type="ECO:0000259" key="18">
    <source>
        <dbReference type="PROSITE" id="PS51747"/>
    </source>
</evidence>
<evidence type="ECO:0000256" key="15">
    <source>
        <dbReference type="PIRSR" id="PIRSR006769-1"/>
    </source>
</evidence>
<dbReference type="NCBIfam" id="TIGR00326">
    <property type="entry name" value="eubact_ribD"/>
    <property type="match status" value="1"/>
</dbReference>
<sequence length="410" mass="41162">MTPDSPTGGPPTRAASAYADAVRRAVAAGDGDPLHADPATALRLGRAVEEAVAVGEDARGTARPNPAVGAVVLDRAGEVVGRGSTAAPGGPHAEVTALAAAGPRAAGGTAVVTLEPCDHTGRTGPCSQALLRAGVRGVVYLHADPSGAAAGGAATLRRHGVAVTGPLAAHADPTWLPVAAVERWLTAVRLGRPHVTVKTAGTLDGLAAATDGTSQWITGPAARGEVHRDRARRDAVVVGTGTVLADDPRLTARRPDGTLHDRQPLRVVVGTRDIPPGAALATRGEGESPVVVAGTRDLPAVLADLHGRGVVDVLVEGGPRLTAAVLAAGLVDEVDAWIAPALLGAGLRTVAPPPGTATTIGDILRLRPRSLTTHGGDLCLTSTVGCTDDVAGPFVEFSPSTHGHSQGFPR</sequence>
<evidence type="ECO:0000256" key="1">
    <source>
        <dbReference type="ARBA" id="ARBA00002151"/>
    </source>
</evidence>
<feature type="binding site" evidence="16">
    <location>
        <begin position="318"/>
        <end position="324"/>
    </location>
    <ligand>
        <name>NADP(+)</name>
        <dbReference type="ChEBI" id="CHEBI:58349"/>
    </ligand>
</feature>
<feature type="domain" description="CMP/dCMP-type deaminase" evidence="18">
    <location>
        <begin position="42"/>
        <end position="164"/>
    </location>
</feature>
<keyword evidence="20" id="KW-1185">Reference proteome</keyword>
<dbReference type="GO" id="GO:0008270">
    <property type="term" value="F:zinc ion binding"/>
    <property type="evidence" value="ECO:0007669"/>
    <property type="project" value="InterPro"/>
</dbReference>
<feature type="binding site" evidence="17">
    <location>
        <position position="126"/>
    </location>
    <ligand>
        <name>Zn(2+)</name>
        <dbReference type="ChEBI" id="CHEBI:29105"/>
        <note>catalytic</note>
    </ligand>
</feature>
<comment type="catalytic activity">
    <reaction evidence="13 14">
        <text>2,5-diamino-6-hydroxy-4-(5-phosphoribosylamino)-pyrimidine + H2O + H(+) = 5-amino-6-(5-phospho-D-ribosylamino)uracil + NH4(+)</text>
        <dbReference type="Rhea" id="RHEA:21868"/>
        <dbReference type="ChEBI" id="CHEBI:15377"/>
        <dbReference type="ChEBI" id="CHEBI:15378"/>
        <dbReference type="ChEBI" id="CHEBI:28938"/>
        <dbReference type="ChEBI" id="CHEBI:58453"/>
        <dbReference type="ChEBI" id="CHEBI:58614"/>
        <dbReference type="EC" id="3.5.4.26"/>
    </reaction>
</comment>
<accession>A0A3R8QIJ9</accession>